<feature type="signal peptide" evidence="3">
    <location>
        <begin position="1"/>
        <end position="22"/>
    </location>
</feature>
<dbReference type="InterPro" id="IPR013783">
    <property type="entry name" value="Ig-like_fold"/>
</dbReference>
<proteinExistence type="predicted"/>
<keyword evidence="2" id="KW-0472">Membrane</keyword>
<dbReference type="EMBL" id="JAIWYP010000006">
    <property type="protein sequence ID" value="KAH3811384.1"/>
    <property type="molecule type" value="Genomic_DNA"/>
</dbReference>
<reference evidence="5" key="2">
    <citation type="submission" date="2020-11" db="EMBL/GenBank/DDBJ databases">
        <authorList>
            <person name="McCartney M.A."/>
            <person name="Auch B."/>
            <person name="Kono T."/>
            <person name="Mallez S."/>
            <person name="Becker A."/>
            <person name="Gohl D.M."/>
            <person name="Silverstein K.A.T."/>
            <person name="Koren S."/>
            <person name="Bechman K.B."/>
            <person name="Herman A."/>
            <person name="Abrahante J.E."/>
            <person name="Garbe J."/>
        </authorList>
    </citation>
    <scope>NUCLEOTIDE SEQUENCE</scope>
    <source>
        <strain evidence="5">Duluth1</strain>
        <tissue evidence="5">Whole animal</tissue>
    </source>
</reference>
<keyword evidence="2" id="KW-1133">Transmembrane helix</keyword>
<dbReference type="Gene3D" id="2.60.40.10">
    <property type="entry name" value="Immunoglobulins"/>
    <property type="match status" value="1"/>
</dbReference>
<dbReference type="InterPro" id="IPR007110">
    <property type="entry name" value="Ig-like_dom"/>
</dbReference>
<keyword evidence="2" id="KW-0812">Transmembrane</keyword>
<feature type="domain" description="Ig-like" evidence="4">
    <location>
        <begin position="41"/>
        <end position="129"/>
    </location>
</feature>
<dbReference type="InterPro" id="IPR036179">
    <property type="entry name" value="Ig-like_dom_sf"/>
</dbReference>
<comment type="caution">
    <text evidence="5">The sequence shown here is derived from an EMBL/GenBank/DDBJ whole genome shotgun (WGS) entry which is preliminary data.</text>
</comment>
<organism evidence="5 6">
    <name type="scientific">Dreissena polymorpha</name>
    <name type="common">Zebra mussel</name>
    <name type="synonym">Mytilus polymorpha</name>
    <dbReference type="NCBI Taxonomy" id="45954"/>
    <lineage>
        <taxon>Eukaryota</taxon>
        <taxon>Metazoa</taxon>
        <taxon>Spiralia</taxon>
        <taxon>Lophotrochozoa</taxon>
        <taxon>Mollusca</taxon>
        <taxon>Bivalvia</taxon>
        <taxon>Autobranchia</taxon>
        <taxon>Heteroconchia</taxon>
        <taxon>Euheterodonta</taxon>
        <taxon>Imparidentia</taxon>
        <taxon>Neoheterodontei</taxon>
        <taxon>Myida</taxon>
        <taxon>Dreissenoidea</taxon>
        <taxon>Dreissenidae</taxon>
        <taxon>Dreissena</taxon>
    </lineage>
</organism>
<feature type="transmembrane region" description="Helical" evidence="2">
    <location>
        <begin position="161"/>
        <end position="181"/>
    </location>
</feature>
<evidence type="ECO:0000256" key="2">
    <source>
        <dbReference type="SAM" id="Phobius"/>
    </source>
</evidence>
<gene>
    <name evidence="5" type="ORF">DPMN_139795</name>
</gene>
<feature type="compositionally biased region" description="Low complexity" evidence="1">
    <location>
        <begin position="138"/>
        <end position="151"/>
    </location>
</feature>
<dbReference type="Proteomes" id="UP000828390">
    <property type="component" value="Unassembled WGS sequence"/>
</dbReference>
<keyword evidence="3" id="KW-0732">Signal</keyword>
<evidence type="ECO:0000259" key="4">
    <source>
        <dbReference type="PROSITE" id="PS50835"/>
    </source>
</evidence>
<evidence type="ECO:0000256" key="3">
    <source>
        <dbReference type="SAM" id="SignalP"/>
    </source>
</evidence>
<reference evidence="5" key="1">
    <citation type="journal article" date="2019" name="bioRxiv">
        <title>The Genome of the Zebra Mussel, Dreissena polymorpha: A Resource for Invasive Species Research.</title>
        <authorList>
            <person name="McCartney M.A."/>
            <person name="Auch B."/>
            <person name="Kono T."/>
            <person name="Mallez S."/>
            <person name="Zhang Y."/>
            <person name="Obille A."/>
            <person name="Becker A."/>
            <person name="Abrahante J.E."/>
            <person name="Garbe J."/>
            <person name="Badalamenti J.P."/>
            <person name="Herman A."/>
            <person name="Mangelson H."/>
            <person name="Liachko I."/>
            <person name="Sullivan S."/>
            <person name="Sone E.D."/>
            <person name="Koren S."/>
            <person name="Silverstein K.A.T."/>
            <person name="Beckman K.B."/>
            <person name="Gohl D.M."/>
        </authorList>
    </citation>
    <scope>NUCLEOTIDE SEQUENCE</scope>
    <source>
        <strain evidence="5">Duluth1</strain>
        <tissue evidence="5">Whole animal</tissue>
    </source>
</reference>
<feature type="region of interest" description="Disordered" evidence="1">
    <location>
        <begin position="132"/>
        <end position="151"/>
    </location>
</feature>
<protein>
    <recommendedName>
        <fullName evidence="4">Ig-like domain-containing protein</fullName>
    </recommendedName>
</protein>
<sequence>MDFFKYFITIWIVTSTCITGIADVSSCNSTLSTDNNAFGLGTNVTLKCVVCPGSSEIKFKHNDSDIAVHSLDTQVTNPTLHGVAVNDLGNGSKEMKLTILNFTQSSNGVYSCSTSSTDVASLNIAYTVSTTPGSADGTSTSTQSTIATTSTSTESSTTKTLSIGGIIGIVIGCLALHWYALEQAS</sequence>
<dbReference type="AlphaFoldDB" id="A0A9D4JIF2"/>
<evidence type="ECO:0000256" key="1">
    <source>
        <dbReference type="SAM" id="MobiDB-lite"/>
    </source>
</evidence>
<evidence type="ECO:0000313" key="6">
    <source>
        <dbReference type="Proteomes" id="UP000828390"/>
    </source>
</evidence>
<dbReference type="PROSITE" id="PS50835">
    <property type="entry name" value="IG_LIKE"/>
    <property type="match status" value="1"/>
</dbReference>
<name>A0A9D4JIF2_DREPO</name>
<feature type="chain" id="PRO_5038866745" description="Ig-like domain-containing protein" evidence="3">
    <location>
        <begin position="23"/>
        <end position="185"/>
    </location>
</feature>
<accession>A0A9D4JIF2</accession>
<evidence type="ECO:0000313" key="5">
    <source>
        <dbReference type="EMBL" id="KAH3811384.1"/>
    </source>
</evidence>
<keyword evidence="6" id="KW-1185">Reference proteome</keyword>
<dbReference type="SUPFAM" id="SSF48726">
    <property type="entry name" value="Immunoglobulin"/>
    <property type="match status" value="1"/>
</dbReference>